<protein>
    <submittedName>
        <fullName evidence="1">Uncharacterized protein</fullName>
    </submittedName>
</protein>
<dbReference type="Proteomes" id="UP001499884">
    <property type="component" value="Unassembled WGS sequence"/>
</dbReference>
<dbReference type="RefSeq" id="WP_345640440.1">
    <property type="nucleotide sequence ID" value="NZ_BAABEP010000002.1"/>
</dbReference>
<dbReference type="EMBL" id="BAABEP010000002">
    <property type="protein sequence ID" value="GAA3710097.1"/>
    <property type="molecule type" value="Genomic_DNA"/>
</dbReference>
<organism evidence="1 2">
    <name type="scientific">Streptomyces tremellae</name>
    <dbReference type="NCBI Taxonomy" id="1124239"/>
    <lineage>
        <taxon>Bacteria</taxon>
        <taxon>Bacillati</taxon>
        <taxon>Actinomycetota</taxon>
        <taxon>Actinomycetes</taxon>
        <taxon>Kitasatosporales</taxon>
        <taxon>Streptomycetaceae</taxon>
        <taxon>Streptomyces</taxon>
    </lineage>
</organism>
<gene>
    <name evidence="1" type="ORF">GCM10023082_05000</name>
</gene>
<keyword evidence="2" id="KW-1185">Reference proteome</keyword>
<name>A0ABP7DZC4_9ACTN</name>
<sequence length="150" mass="16508">MLLAPAPSPAALVPLVGTTDFDAELARLLDTLDASQLNDIEIACVRRQNAHFAAKLVTVLRHRTREVVAAKEADSRWPVVSVSFDTWQWENGWFWCEYSAEARHLDGTVSTIDLAFDDVSELLADLASTDHLLGDETLTVDLLTGDVTQS</sequence>
<evidence type="ECO:0000313" key="2">
    <source>
        <dbReference type="Proteomes" id="UP001499884"/>
    </source>
</evidence>
<evidence type="ECO:0000313" key="1">
    <source>
        <dbReference type="EMBL" id="GAA3710097.1"/>
    </source>
</evidence>
<reference evidence="2" key="1">
    <citation type="journal article" date="2019" name="Int. J. Syst. Evol. Microbiol.">
        <title>The Global Catalogue of Microorganisms (GCM) 10K type strain sequencing project: providing services to taxonomists for standard genome sequencing and annotation.</title>
        <authorList>
            <consortium name="The Broad Institute Genomics Platform"/>
            <consortium name="The Broad Institute Genome Sequencing Center for Infectious Disease"/>
            <person name="Wu L."/>
            <person name="Ma J."/>
        </authorList>
    </citation>
    <scope>NUCLEOTIDE SEQUENCE [LARGE SCALE GENOMIC DNA]</scope>
    <source>
        <strain evidence="2">JCM 30846</strain>
    </source>
</reference>
<comment type="caution">
    <text evidence="1">The sequence shown here is derived from an EMBL/GenBank/DDBJ whole genome shotgun (WGS) entry which is preliminary data.</text>
</comment>
<proteinExistence type="predicted"/>
<accession>A0ABP7DZC4</accession>